<organism evidence="1 2">
    <name type="scientific">Panagrolaimus sp. PS1159</name>
    <dbReference type="NCBI Taxonomy" id="55785"/>
    <lineage>
        <taxon>Eukaryota</taxon>
        <taxon>Metazoa</taxon>
        <taxon>Ecdysozoa</taxon>
        <taxon>Nematoda</taxon>
        <taxon>Chromadorea</taxon>
        <taxon>Rhabditida</taxon>
        <taxon>Tylenchina</taxon>
        <taxon>Panagrolaimomorpha</taxon>
        <taxon>Panagrolaimoidea</taxon>
        <taxon>Panagrolaimidae</taxon>
        <taxon>Panagrolaimus</taxon>
    </lineage>
</organism>
<protein>
    <submittedName>
        <fullName evidence="2">Lipocalin/cytosolic fatty-acid binding domain-containing protein</fullName>
    </submittedName>
</protein>
<evidence type="ECO:0000313" key="2">
    <source>
        <dbReference type="WBParaSite" id="PS1159_v2.g23452.t1"/>
    </source>
</evidence>
<dbReference type="WBParaSite" id="PS1159_v2.g23452.t1">
    <property type="protein sequence ID" value="PS1159_v2.g23452.t1"/>
    <property type="gene ID" value="PS1159_v2.g23452"/>
</dbReference>
<accession>A0AC35G4T9</accession>
<name>A0AC35G4T9_9BILA</name>
<proteinExistence type="predicted"/>
<reference evidence="2" key="1">
    <citation type="submission" date="2022-11" db="UniProtKB">
        <authorList>
            <consortium name="WormBaseParasite"/>
        </authorList>
    </citation>
    <scope>IDENTIFICATION</scope>
</reference>
<evidence type="ECO:0000313" key="1">
    <source>
        <dbReference type="Proteomes" id="UP000887580"/>
    </source>
</evidence>
<dbReference type="Proteomes" id="UP000887580">
    <property type="component" value="Unplaced"/>
</dbReference>
<sequence>MSGRWFTAVDSPSSHSEQCVVSYYKIIQEDRYTATFSISQYSRNFDQTHIIHGTARKIGPEPGNFFVLTGHPSDACPYFPIRLGPEIEDGKYDYVILTQALKHPTMVLARDLKRFESKYAKEVRSFLETYGFMNPITSLNNPLYFVNVTSCLKRKEYYFDLEGED</sequence>